<feature type="region of interest" description="Disordered" evidence="5">
    <location>
        <begin position="58"/>
        <end position="89"/>
    </location>
</feature>
<evidence type="ECO:0000256" key="4">
    <source>
        <dbReference type="RuleBase" id="RU367147"/>
    </source>
</evidence>
<dbReference type="GO" id="GO:0030248">
    <property type="term" value="F:cellulose binding"/>
    <property type="evidence" value="ECO:0007669"/>
    <property type="project" value="InterPro"/>
</dbReference>
<dbReference type="InterPro" id="IPR010126">
    <property type="entry name" value="Esterase_phb"/>
</dbReference>
<dbReference type="NCBIfam" id="TIGR01840">
    <property type="entry name" value="esterase_phb"/>
    <property type="match status" value="1"/>
</dbReference>
<evidence type="ECO:0000256" key="2">
    <source>
        <dbReference type="ARBA" id="ARBA00022729"/>
    </source>
</evidence>
<dbReference type="GO" id="GO:0045493">
    <property type="term" value="P:xylan catabolic process"/>
    <property type="evidence" value="ECO:0007669"/>
    <property type="project" value="UniProtKB-UniRule"/>
</dbReference>
<dbReference type="Pfam" id="PF00734">
    <property type="entry name" value="CBM_1"/>
    <property type="match status" value="1"/>
</dbReference>
<sequence length="368" mass="38220">MRSLLSLVSLTALAVTSTLAVPPYGQCGGSGYSGSKECDAGSTCVKLNDWYSQCQPGSAPVPTSTPTSTFSTTSVSTTTTTTTTTATAPASSIPAGALTKLSAFGTNPTNISIYVYKPANVKPNPGLLLALHYCGGTAQAYFSGTQFRQLADQRGFIILYGSTTNENNCWDNVGASSLVHDGGSDTLALANAVRYALKEWGVNRDKVFVTGTSSGAMMTNTLSGTYPDLIKAGAVFAGVAMGCLKGNQPSFPADPCAGGQISHTPQQWGDIVRKGYPGYTGAYPRIQIWHGTADPAVNITNQNEQVKQWTNVHGISQTATSTTAGTPKSNWSKSVYGTGQVESYTGQGSGHGIPEAGTEVAAIDFFGL</sequence>
<dbReference type="InterPro" id="IPR050955">
    <property type="entry name" value="Plant_Biomass_Hydrol_Est"/>
</dbReference>
<dbReference type="AlphaFoldDB" id="A0A8H5C453"/>
<dbReference type="GO" id="GO:0052689">
    <property type="term" value="F:carboxylic ester hydrolase activity"/>
    <property type="evidence" value="ECO:0007669"/>
    <property type="project" value="UniProtKB-KW"/>
</dbReference>
<dbReference type="OrthoDB" id="2425929at2759"/>
<keyword evidence="1 4" id="KW-0719">Serine esterase</keyword>
<evidence type="ECO:0000256" key="1">
    <source>
        <dbReference type="ARBA" id="ARBA00022487"/>
    </source>
</evidence>
<dbReference type="Gene3D" id="3.40.50.1820">
    <property type="entry name" value="alpha/beta hydrolase"/>
    <property type="match status" value="1"/>
</dbReference>
<dbReference type="SUPFAM" id="SSF53474">
    <property type="entry name" value="alpha/beta-Hydrolases"/>
    <property type="match status" value="2"/>
</dbReference>
<dbReference type="InterPro" id="IPR029058">
    <property type="entry name" value="AB_hydrolase_fold"/>
</dbReference>
<evidence type="ECO:0000256" key="5">
    <source>
        <dbReference type="SAM" id="MobiDB-lite"/>
    </source>
</evidence>
<dbReference type="PANTHER" id="PTHR43037:SF5">
    <property type="entry name" value="FERULOYL ESTERASE"/>
    <property type="match status" value="1"/>
</dbReference>
<dbReference type="InterPro" id="IPR000254">
    <property type="entry name" value="CBD"/>
</dbReference>
<dbReference type="SMART" id="SM00236">
    <property type="entry name" value="fCBD"/>
    <property type="match status" value="1"/>
</dbReference>
<protein>
    <recommendedName>
        <fullName evidence="4">Carboxylic ester hydrolase</fullName>
        <ecNumber evidence="4">3.1.1.-</ecNumber>
    </recommendedName>
</protein>
<dbReference type="GO" id="GO:0005576">
    <property type="term" value="C:extracellular region"/>
    <property type="evidence" value="ECO:0007669"/>
    <property type="project" value="UniProtKB-SubCell"/>
</dbReference>
<keyword evidence="3 4" id="KW-0378">Hydrolase</keyword>
<evidence type="ECO:0000259" key="6">
    <source>
        <dbReference type="PROSITE" id="PS51164"/>
    </source>
</evidence>
<reference evidence="7 8" key="1">
    <citation type="journal article" date="2020" name="ISME J.">
        <title>Uncovering the hidden diversity of litter-decomposition mechanisms in mushroom-forming fungi.</title>
        <authorList>
            <person name="Floudas D."/>
            <person name="Bentzer J."/>
            <person name="Ahren D."/>
            <person name="Johansson T."/>
            <person name="Persson P."/>
            <person name="Tunlid A."/>
        </authorList>
    </citation>
    <scope>NUCLEOTIDE SEQUENCE [LARGE SCALE GENOMIC DNA]</scope>
    <source>
        <strain evidence="7 8">CBS 175.51</strain>
    </source>
</reference>
<keyword evidence="4" id="KW-0119">Carbohydrate metabolism</keyword>
<keyword evidence="4" id="KW-0964">Secreted</keyword>
<feature type="signal peptide" evidence="4">
    <location>
        <begin position="1"/>
        <end position="20"/>
    </location>
</feature>
<dbReference type="PANTHER" id="PTHR43037">
    <property type="entry name" value="UNNAMED PRODUCT-RELATED"/>
    <property type="match status" value="1"/>
</dbReference>
<keyword evidence="4" id="KW-0624">Polysaccharide degradation</keyword>
<dbReference type="Pfam" id="PF10503">
    <property type="entry name" value="Esterase_PHB"/>
    <property type="match status" value="1"/>
</dbReference>
<evidence type="ECO:0000313" key="8">
    <source>
        <dbReference type="Proteomes" id="UP000541558"/>
    </source>
</evidence>
<comment type="subcellular location">
    <subcellularLocation>
        <location evidence="4">Secreted</location>
    </subcellularLocation>
</comment>
<comment type="function">
    <text evidence="4">Esterase involved in the hydrolysis of xylan, a major structural heterogeneous polysaccharide found in plant biomass representing the second most abundant polysaccharide in the biosphere, after cellulose.</text>
</comment>
<evidence type="ECO:0000256" key="3">
    <source>
        <dbReference type="ARBA" id="ARBA00022801"/>
    </source>
</evidence>
<gene>
    <name evidence="7" type="ORF">D9611_012004</name>
</gene>
<keyword evidence="2 4" id="KW-0732">Signal</keyword>
<feature type="chain" id="PRO_5034909692" description="Carboxylic ester hydrolase" evidence="4">
    <location>
        <begin position="21"/>
        <end position="368"/>
    </location>
</feature>
<accession>A0A8H5C453</accession>
<comment type="caution">
    <text evidence="7">The sequence shown here is derived from an EMBL/GenBank/DDBJ whole genome shotgun (WGS) entry which is preliminary data.</text>
</comment>
<organism evidence="7 8">
    <name type="scientific">Ephemerocybe angulata</name>
    <dbReference type="NCBI Taxonomy" id="980116"/>
    <lineage>
        <taxon>Eukaryota</taxon>
        <taxon>Fungi</taxon>
        <taxon>Dikarya</taxon>
        <taxon>Basidiomycota</taxon>
        <taxon>Agaricomycotina</taxon>
        <taxon>Agaricomycetes</taxon>
        <taxon>Agaricomycetidae</taxon>
        <taxon>Agaricales</taxon>
        <taxon>Agaricineae</taxon>
        <taxon>Psathyrellaceae</taxon>
        <taxon>Ephemerocybe</taxon>
    </lineage>
</organism>
<dbReference type="PROSITE" id="PS51164">
    <property type="entry name" value="CBM1_2"/>
    <property type="match status" value="1"/>
</dbReference>
<dbReference type="EC" id="3.1.1.-" evidence="4"/>
<feature type="domain" description="CBM1" evidence="6">
    <location>
        <begin position="19"/>
        <end position="55"/>
    </location>
</feature>
<proteinExistence type="inferred from homology"/>
<dbReference type="Proteomes" id="UP000541558">
    <property type="component" value="Unassembled WGS sequence"/>
</dbReference>
<comment type="similarity">
    <text evidence="4">Belongs to the carbohydrate esterase 1 (CE1) family.</text>
</comment>
<name>A0A8H5C453_9AGAR</name>
<keyword evidence="8" id="KW-1185">Reference proteome</keyword>
<dbReference type="EMBL" id="JAACJK010000067">
    <property type="protein sequence ID" value="KAF5334668.1"/>
    <property type="molecule type" value="Genomic_DNA"/>
</dbReference>
<dbReference type="PROSITE" id="PS00562">
    <property type="entry name" value="CBM1_1"/>
    <property type="match status" value="1"/>
</dbReference>
<evidence type="ECO:0000313" key="7">
    <source>
        <dbReference type="EMBL" id="KAF5334668.1"/>
    </source>
</evidence>